<protein>
    <submittedName>
        <fullName evidence="1">Uncharacterized protein</fullName>
    </submittedName>
</protein>
<organism evidence="1 2">
    <name type="scientific">Zalerion maritima</name>
    <dbReference type="NCBI Taxonomy" id="339359"/>
    <lineage>
        <taxon>Eukaryota</taxon>
        <taxon>Fungi</taxon>
        <taxon>Dikarya</taxon>
        <taxon>Ascomycota</taxon>
        <taxon>Pezizomycotina</taxon>
        <taxon>Sordariomycetes</taxon>
        <taxon>Lulworthiomycetidae</taxon>
        <taxon>Lulworthiales</taxon>
        <taxon>Lulworthiaceae</taxon>
        <taxon>Zalerion</taxon>
    </lineage>
</organism>
<dbReference type="Proteomes" id="UP001201980">
    <property type="component" value="Unassembled WGS sequence"/>
</dbReference>
<reference evidence="1" key="1">
    <citation type="submission" date="2022-07" db="EMBL/GenBank/DDBJ databases">
        <title>Draft genome sequence of Zalerion maritima ATCC 34329, a (micro)plastics degrading marine fungus.</title>
        <authorList>
            <person name="Paco A."/>
            <person name="Goncalves M.F.M."/>
            <person name="Rocha-Santos T.A.P."/>
            <person name="Alves A."/>
        </authorList>
    </citation>
    <scope>NUCLEOTIDE SEQUENCE</scope>
    <source>
        <strain evidence="1">ATCC 34329</strain>
    </source>
</reference>
<accession>A0AAD5RW50</accession>
<keyword evidence="2" id="KW-1185">Reference proteome</keyword>
<evidence type="ECO:0000313" key="2">
    <source>
        <dbReference type="Proteomes" id="UP001201980"/>
    </source>
</evidence>
<name>A0AAD5RW50_9PEZI</name>
<dbReference type="AlphaFoldDB" id="A0AAD5RW50"/>
<sequence>MFQNKMGAGGCDSPLKPAHEITQPEYSRVVALSEAMSIPIRSNPQLVMIHGIKEELEIFCHQGRLIGSLAAVILVPSEDITILIMSDTMALAHPPGLLSDLVLAGGFDDETLGEKFWKYLV</sequence>
<proteinExistence type="predicted"/>
<evidence type="ECO:0000313" key="1">
    <source>
        <dbReference type="EMBL" id="KAJ2900975.1"/>
    </source>
</evidence>
<dbReference type="EMBL" id="JAKWBI020000164">
    <property type="protein sequence ID" value="KAJ2900975.1"/>
    <property type="molecule type" value="Genomic_DNA"/>
</dbReference>
<gene>
    <name evidence="1" type="ORF">MKZ38_002210</name>
</gene>
<comment type="caution">
    <text evidence="1">The sequence shown here is derived from an EMBL/GenBank/DDBJ whole genome shotgun (WGS) entry which is preliminary data.</text>
</comment>